<evidence type="ECO:0008006" key="4">
    <source>
        <dbReference type="Google" id="ProtNLM"/>
    </source>
</evidence>
<comment type="caution">
    <text evidence="2">The sequence shown here is derived from an EMBL/GenBank/DDBJ whole genome shotgun (WGS) entry which is preliminary data.</text>
</comment>
<proteinExistence type="predicted"/>
<evidence type="ECO:0000313" key="3">
    <source>
        <dbReference type="Proteomes" id="UP001552427"/>
    </source>
</evidence>
<evidence type="ECO:0000256" key="1">
    <source>
        <dbReference type="SAM" id="MobiDB-lite"/>
    </source>
</evidence>
<dbReference type="EMBL" id="JBFARM010000015">
    <property type="protein sequence ID" value="MEV4291786.1"/>
    <property type="molecule type" value="Genomic_DNA"/>
</dbReference>
<dbReference type="RefSeq" id="WP_364460911.1">
    <property type="nucleotide sequence ID" value="NZ_JBFARM010000015.1"/>
</dbReference>
<accession>A0ABV3HGW4</accession>
<evidence type="ECO:0000313" key="2">
    <source>
        <dbReference type="EMBL" id="MEV4291786.1"/>
    </source>
</evidence>
<protein>
    <recommendedName>
        <fullName evidence="4">Lantibiotic dehydratase N-terminal domain-containing protein</fullName>
    </recommendedName>
</protein>
<gene>
    <name evidence="2" type="ORF">AB0K40_40310</name>
</gene>
<organism evidence="2 3">
    <name type="scientific">Nonomuraea bangladeshensis</name>
    <dbReference type="NCBI Taxonomy" id="404385"/>
    <lineage>
        <taxon>Bacteria</taxon>
        <taxon>Bacillati</taxon>
        <taxon>Actinomycetota</taxon>
        <taxon>Actinomycetes</taxon>
        <taxon>Streptosporangiales</taxon>
        <taxon>Streptosporangiaceae</taxon>
        <taxon>Nonomuraea</taxon>
    </lineage>
</organism>
<dbReference type="Proteomes" id="UP001552427">
    <property type="component" value="Unassembled WGS sequence"/>
</dbReference>
<name>A0ABV3HGW4_9ACTN</name>
<keyword evidence="3" id="KW-1185">Reference proteome</keyword>
<reference evidence="2 3" key="1">
    <citation type="submission" date="2024-06" db="EMBL/GenBank/DDBJ databases">
        <title>The Natural Products Discovery Center: Release of the First 8490 Sequenced Strains for Exploring Actinobacteria Biosynthetic Diversity.</title>
        <authorList>
            <person name="Kalkreuter E."/>
            <person name="Kautsar S.A."/>
            <person name="Yang D."/>
            <person name="Bader C.D."/>
            <person name="Teijaro C.N."/>
            <person name="Fluegel L."/>
            <person name="Davis C.M."/>
            <person name="Simpson J.R."/>
            <person name="Lauterbach L."/>
            <person name="Steele A.D."/>
            <person name="Gui C."/>
            <person name="Meng S."/>
            <person name="Li G."/>
            <person name="Viehrig K."/>
            <person name="Ye F."/>
            <person name="Su P."/>
            <person name="Kiefer A.F."/>
            <person name="Nichols A."/>
            <person name="Cepeda A.J."/>
            <person name="Yan W."/>
            <person name="Fan B."/>
            <person name="Jiang Y."/>
            <person name="Adhikari A."/>
            <person name="Zheng C.-J."/>
            <person name="Schuster L."/>
            <person name="Cowan T.M."/>
            <person name="Smanski M.J."/>
            <person name="Chevrette M.G."/>
            <person name="De Carvalho L.P.S."/>
            <person name="Shen B."/>
        </authorList>
    </citation>
    <scope>NUCLEOTIDE SEQUENCE [LARGE SCALE GENOMIC DNA]</scope>
    <source>
        <strain evidence="2 3">NPDC049574</strain>
    </source>
</reference>
<sequence length="432" mass="47127">MRSMIADEDSRLLLWLRVREFAVPPTMIERATARRAVGDWAGACAAARVDVDLDLRSVARVHGHEVAARVRDDLRHLAPELLRWHMPRVAPDGLLRPGLTVALARYAPGLRLVGRTPPVRAAAGQRFGLELWDADRPVARGHPHPRPHRCFRLDLHRHLWDVRRVLELRTRSGAGGPGGCAMDRWPDEARLLLRADGQDGQDGQCGDAVVVRLGGRRRLLLDLSAPEPRITTGGGAGLPMLPDAATWVLPDLALLRAGLIEADRLHPLVGAALVPGHTVTSYPKPTESGMQLVRCRDALHRVGLVDGVLVPLDHSADEVRREELLAALGGTPLPCLAAIELAHRDPSSLDDVRGRLEHGDVAGALAVVERLLGPGASLPDGPLRDELEQAARRRVAHGLFRAELDELGPAPTRRPPRPGRSQRPGRSSRRTR</sequence>
<feature type="region of interest" description="Disordered" evidence="1">
    <location>
        <begin position="402"/>
        <end position="432"/>
    </location>
</feature>